<dbReference type="InterPro" id="IPR052174">
    <property type="entry name" value="Flavoredoxin"/>
</dbReference>
<comment type="cofactor">
    <cofactor evidence="1">
        <name>FMN</name>
        <dbReference type="ChEBI" id="CHEBI:58210"/>
    </cofactor>
</comment>
<protein>
    <recommendedName>
        <fullName evidence="4">Flavin reductase like domain-containing protein</fullName>
    </recommendedName>
</protein>
<dbReference type="InterPro" id="IPR002563">
    <property type="entry name" value="Flavin_Rdtase-like_dom"/>
</dbReference>
<proteinExistence type="inferred from homology"/>
<dbReference type="RefSeq" id="WP_103067732.1">
    <property type="nucleotide sequence ID" value="NZ_AZRL01000022.1"/>
</dbReference>
<dbReference type="AlphaFoldDB" id="A0A2K1NXA5"/>
<dbReference type="InterPro" id="IPR012349">
    <property type="entry name" value="Split_barrel_FMN-bd"/>
</dbReference>
<evidence type="ECO:0000256" key="3">
    <source>
        <dbReference type="ARBA" id="ARBA00038054"/>
    </source>
</evidence>
<evidence type="ECO:0000259" key="4">
    <source>
        <dbReference type="SMART" id="SM00903"/>
    </source>
</evidence>
<evidence type="ECO:0000256" key="1">
    <source>
        <dbReference type="ARBA" id="ARBA00001917"/>
    </source>
</evidence>
<sequence length="190" mass="21427">MSINRFSEKIVMPVCLITVKSDSFINSMTVAWSTPLSANPPLFGFAIKKQRYTYPMLMKEKEFTVTFLPYEKSELSVKLGRISAREGDKLLAAGVKLKGSEFVKAPYILDGYFSMECTLENTFTTGDHELVVGKVVAIHENEGSLENLKPLMYLTKDTFSTIDEGKIKKIDTKKVIEEIRKKLKRGVQGD</sequence>
<dbReference type="OrthoDB" id="9794638at2"/>
<dbReference type="PANTHER" id="PTHR43567">
    <property type="entry name" value="FLAVOREDOXIN-RELATED-RELATED"/>
    <property type="match status" value="1"/>
</dbReference>
<evidence type="ECO:0000256" key="2">
    <source>
        <dbReference type="ARBA" id="ARBA00022630"/>
    </source>
</evidence>
<dbReference type="GO" id="GO:0010181">
    <property type="term" value="F:FMN binding"/>
    <property type="evidence" value="ECO:0007669"/>
    <property type="project" value="InterPro"/>
</dbReference>
<dbReference type="EMBL" id="AZRL01000022">
    <property type="protein sequence ID" value="PNR95176.1"/>
    <property type="molecule type" value="Genomic_DNA"/>
</dbReference>
<evidence type="ECO:0000313" key="5">
    <source>
        <dbReference type="EMBL" id="PNR95176.1"/>
    </source>
</evidence>
<organism evidence="5 6">
    <name type="scientific">Petrotoga olearia DSM 13574</name>
    <dbReference type="NCBI Taxonomy" id="1122955"/>
    <lineage>
        <taxon>Bacteria</taxon>
        <taxon>Thermotogati</taxon>
        <taxon>Thermotogota</taxon>
        <taxon>Thermotogae</taxon>
        <taxon>Petrotogales</taxon>
        <taxon>Petrotogaceae</taxon>
        <taxon>Petrotoga</taxon>
    </lineage>
</organism>
<feature type="domain" description="Flavin reductase like" evidence="4">
    <location>
        <begin position="7"/>
        <end position="160"/>
    </location>
</feature>
<accession>A0A2K1NXA5</accession>
<reference evidence="5 6" key="1">
    <citation type="submission" date="2013-12" db="EMBL/GenBank/DDBJ databases">
        <title>Comparative genomics of Petrotoga isolates.</title>
        <authorList>
            <person name="Nesbo C.L."/>
            <person name="Charchuk R."/>
            <person name="Chow K."/>
        </authorList>
    </citation>
    <scope>NUCLEOTIDE SEQUENCE [LARGE SCALE GENOMIC DNA]</scope>
    <source>
        <strain evidence="5 6">DSM 13574</strain>
    </source>
</reference>
<keyword evidence="2" id="KW-0285">Flavoprotein</keyword>
<dbReference type="SMART" id="SM00903">
    <property type="entry name" value="Flavin_Reduct"/>
    <property type="match status" value="1"/>
</dbReference>
<dbReference type="GO" id="GO:0016646">
    <property type="term" value="F:oxidoreductase activity, acting on the CH-NH group of donors, NAD or NADP as acceptor"/>
    <property type="evidence" value="ECO:0007669"/>
    <property type="project" value="UniProtKB-ARBA"/>
</dbReference>
<gene>
    <name evidence="5" type="ORF">X929_09495</name>
</gene>
<dbReference type="Proteomes" id="UP000236434">
    <property type="component" value="Unassembled WGS sequence"/>
</dbReference>
<name>A0A2K1NXA5_9BACT</name>
<dbReference type="SUPFAM" id="SSF50475">
    <property type="entry name" value="FMN-binding split barrel"/>
    <property type="match status" value="1"/>
</dbReference>
<comment type="caution">
    <text evidence="5">The sequence shown here is derived from an EMBL/GenBank/DDBJ whole genome shotgun (WGS) entry which is preliminary data.</text>
</comment>
<evidence type="ECO:0000313" key="6">
    <source>
        <dbReference type="Proteomes" id="UP000236434"/>
    </source>
</evidence>
<comment type="similarity">
    <text evidence="3">Belongs to the flavoredoxin family.</text>
</comment>
<dbReference type="Gene3D" id="2.30.110.10">
    <property type="entry name" value="Electron Transport, Fmn-binding Protein, Chain A"/>
    <property type="match status" value="1"/>
</dbReference>
<dbReference type="Pfam" id="PF01613">
    <property type="entry name" value="Flavin_Reduct"/>
    <property type="match status" value="1"/>
</dbReference>
<dbReference type="PANTHER" id="PTHR43567:SF1">
    <property type="entry name" value="FLAVOREDOXIN"/>
    <property type="match status" value="1"/>
</dbReference>